<dbReference type="EC" id="3.1.5.1" evidence="3"/>
<sequence length="492" mass="55990">MAGSPKESDRLYSIHIGDYISGPFQEWGRAPFERDLDRVKYTRAFRRLKDVTQVARSGESYLYHDRLSHSLKVGQVGRRIAELALRRREKGFINDDELTTNTSPRYPLNEILFPPSVEAACLAHDIGHPPFGHISEDLLNELLNDSTNGDIGYEGNAQSFRIVTRLADGNHSPNDDGIDGMGLGLTRSTLNGMLKYPWGENDNRKSEKEKWGYYPTEKAAFEFARETTPSGRERSLSAEIMDYADDLTYAIHDVTDFYKAGLIPLDQLLREAKKGYTGPKPAINEFASYLDSKKRELVYTSVKQFFRMLGNRVGQYTVDGSLMFSPFNGTPTERRTVDGFTSMLIGRYISGNATQKPELLKIEWGPNGYHLQISQEAEEQIWLLRQLTDYYVIKDSSLMAQQRGQKKIIKNLFEELLSETAMDDLDQSAIPEPYRSWLGEDSQRAGEFSKEKNQRARVVADMITTMTEPQAIELHDRLLGYNPGALQNHIIR</sequence>
<dbReference type="KEGG" id="hhsr:HSR6_0966"/>
<dbReference type="InterPro" id="IPR026875">
    <property type="entry name" value="PHydrolase_assoc_dom"/>
</dbReference>
<dbReference type="RefSeq" id="WP_083426102.1">
    <property type="nucleotide sequence ID" value="NZ_CP016804.1"/>
</dbReference>
<dbReference type="InterPro" id="IPR006674">
    <property type="entry name" value="HD_domain"/>
</dbReference>
<dbReference type="Gene3D" id="1.10.3210.10">
    <property type="entry name" value="Hypothetical protein af1432"/>
    <property type="match status" value="1"/>
</dbReference>
<reference evidence="4" key="1">
    <citation type="submission" date="2016-08" db="EMBL/GenBank/DDBJ databases">
        <title>Discovery of first anaerobic lithoheterotrophic haloarchae widely represented in hypersaline habitats.</title>
        <authorList>
            <person name="Sorokin D.Y."/>
            <person name="Kublanov I.V."/>
            <person name="Roman P."/>
            <person name="Sinninghe Damste J.S."/>
            <person name="Golyshin P.N."/>
            <person name="Rojo D."/>
            <person name="Ciordia S."/>
            <person name="Mena Md.C."/>
            <person name="Ferrer M."/>
            <person name="Smedile F."/>
            <person name="Messina E."/>
            <person name="La Cono V."/>
            <person name="Yakimov M.M."/>
        </authorList>
    </citation>
    <scope>NUCLEOTIDE SEQUENCE [LARGE SCALE GENOMIC DNA]</scope>
    <source>
        <strain evidence="4">HSR6</strain>
    </source>
</reference>
<protein>
    <submittedName>
        <fullName evidence="3">dGTPase</fullName>
        <ecNumber evidence="3">3.1.5.1</ecNumber>
    </submittedName>
</protein>
<accession>A0A1J1ACB2</accession>
<evidence type="ECO:0000256" key="1">
    <source>
        <dbReference type="ARBA" id="ARBA00022801"/>
    </source>
</evidence>
<dbReference type="Proteomes" id="UP000186165">
    <property type="component" value="Chromosome"/>
</dbReference>
<dbReference type="Pfam" id="PF13286">
    <property type="entry name" value="HD_assoc"/>
    <property type="match status" value="1"/>
</dbReference>
<dbReference type="PROSITE" id="PS51831">
    <property type="entry name" value="HD"/>
    <property type="match status" value="1"/>
</dbReference>
<dbReference type="InterPro" id="IPR006261">
    <property type="entry name" value="dGTPase"/>
</dbReference>
<dbReference type="SUPFAM" id="SSF109604">
    <property type="entry name" value="HD-domain/PDEase-like"/>
    <property type="match status" value="1"/>
</dbReference>
<dbReference type="GO" id="GO:0008832">
    <property type="term" value="F:dGTPase activity"/>
    <property type="evidence" value="ECO:0007669"/>
    <property type="project" value="UniProtKB-EC"/>
</dbReference>
<dbReference type="InterPro" id="IPR003607">
    <property type="entry name" value="HD/PDEase_dom"/>
</dbReference>
<dbReference type="GeneID" id="30417488"/>
<evidence type="ECO:0000259" key="2">
    <source>
        <dbReference type="PROSITE" id="PS51831"/>
    </source>
</evidence>
<dbReference type="GO" id="GO:0006203">
    <property type="term" value="P:dGTP catabolic process"/>
    <property type="evidence" value="ECO:0007669"/>
    <property type="project" value="TreeGrafter"/>
</dbReference>
<dbReference type="InterPro" id="IPR050135">
    <property type="entry name" value="dGTPase-like"/>
</dbReference>
<name>A0A1J1ACB2_9EURY</name>
<gene>
    <name evidence="3" type="primary">dgt</name>
    <name evidence="3" type="ORF">HSR6_0966</name>
</gene>
<evidence type="ECO:0000313" key="4">
    <source>
        <dbReference type="Proteomes" id="UP000186165"/>
    </source>
</evidence>
<dbReference type="PANTHER" id="PTHR11373">
    <property type="entry name" value="DEOXYNUCLEOSIDE TRIPHOSPHATE TRIPHOSPHOHYDROLASE"/>
    <property type="match status" value="1"/>
</dbReference>
<dbReference type="CDD" id="cd00077">
    <property type="entry name" value="HDc"/>
    <property type="match status" value="1"/>
</dbReference>
<dbReference type="Pfam" id="PF01966">
    <property type="entry name" value="HD"/>
    <property type="match status" value="1"/>
</dbReference>
<keyword evidence="1 3" id="KW-0378">Hydrolase</keyword>
<dbReference type="AlphaFoldDB" id="A0A1J1ACB2"/>
<dbReference type="PANTHER" id="PTHR11373:SF32">
    <property type="entry name" value="DEOXYGUANOSINETRIPHOSPHATE TRIPHOSPHOHYDROLASE"/>
    <property type="match status" value="1"/>
</dbReference>
<organism evidence="3 4">
    <name type="scientific">Halodesulfurarchaeum formicicum</name>
    <dbReference type="NCBI Taxonomy" id="1873524"/>
    <lineage>
        <taxon>Archaea</taxon>
        <taxon>Methanobacteriati</taxon>
        <taxon>Methanobacteriota</taxon>
        <taxon>Stenosarchaea group</taxon>
        <taxon>Halobacteria</taxon>
        <taxon>Halobacteriales</taxon>
        <taxon>Halobacteriaceae</taxon>
        <taxon>Halodesulfurarchaeum</taxon>
    </lineage>
</organism>
<proteinExistence type="predicted"/>
<keyword evidence="4" id="KW-1185">Reference proteome</keyword>
<dbReference type="NCBIfam" id="TIGR01353">
    <property type="entry name" value="dGTP_triPase"/>
    <property type="match status" value="1"/>
</dbReference>
<dbReference type="EMBL" id="CP016804">
    <property type="protein sequence ID" value="APE95419.1"/>
    <property type="molecule type" value="Genomic_DNA"/>
</dbReference>
<dbReference type="SMART" id="SM00471">
    <property type="entry name" value="HDc"/>
    <property type="match status" value="1"/>
</dbReference>
<evidence type="ECO:0000313" key="3">
    <source>
        <dbReference type="EMBL" id="APE95419.1"/>
    </source>
</evidence>
<dbReference type="OrthoDB" id="142597at2157"/>
<feature type="domain" description="HD" evidence="2">
    <location>
        <begin position="66"/>
        <end position="250"/>
    </location>
</feature>